<dbReference type="PANTHER" id="PTHR45951">
    <property type="entry name" value="PROTEIN DISPATCHED-RELATED"/>
    <property type="match status" value="1"/>
</dbReference>
<organism evidence="7 8">
    <name type="scientific">Triparma columacea</name>
    <dbReference type="NCBI Taxonomy" id="722753"/>
    <lineage>
        <taxon>Eukaryota</taxon>
        <taxon>Sar</taxon>
        <taxon>Stramenopiles</taxon>
        <taxon>Ochrophyta</taxon>
        <taxon>Bolidophyceae</taxon>
        <taxon>Parmales</taxon>
        <taxon>Triparmaceae</taxon>
        <taxon>Triparma</taxon>
    </lineage>
</organism>
<evidence type="ECO:0000256" key="4">
    <source>
        <dbReference type="ARBA" id="ARBA00023136"/>
    </source>
</evidence>
<dbReference type="GO" id="GO:0007224">
    <property type="term" value="P:smoothened signaling pathway"/>
    <property type="evidence" value="ECO:0007669"/>
    <property type="project" value="TreeGrafter"/>
</dbReference>
<dbReference type="Proteomes" id="UP001165065">
    <property type="component" value="Unassembled WGS sequence"/>
</dbReference>
<evidence type="ECO:0000256" key="3">
    <source>
        <dbReference type="ARBA" id="ARBA00022989"/>
    </source>
</evidence>
<dbReference type="PANTHER" id="PTHR45951:SF3">
    <property type="entry name" value="PROTEIN DISPATCHED"/>
    <property type="match status" value="1"/>
</dbReference>
<feature type="transmembrane region" description="Helical" evidence="6">
    <location>
        <begin position="62"/>
        <end position="82"/>
    </location>
</feature>
<evidence type="ECO:0000256" key="1">
    <source>
        <dbReference type="ARBA" id="ARBA00004141"/>
    </source>
</evidence>
<keyword evidence="8" id="KW-1185">Reference proteome</keyword>
<evidence type="ECO:0000313" key="7">
    <source>
        <dbReference type="EMBL" id="GMI43911.1"/>
    </source>
</evidence>
<evidence type="ECO:0000256" key="6">
    <source>
        <dbReference type="SAM" id="Phobius"/>
    </source>
</evidence>
<accession>A0A9W7GD90</accession>
<feature type="transmembrane region" description="Helical" evidence="6">
    <location>
        <begin position="394"/>
        <end position="414"/>
    </location>
</feature>
<keyword evidence="3 6" id="KW-1133">Transmembrane helix</keyword>
<evidence type="ECO:0000313" key="8">
    <source>
        <dbReference type="Proteomes" id="UP001165065"/>
    </source>
</evidence>
<protein>
    <submittedName>
        <fullName evidence="7">Uncharacterized protein</fullName>
    </submittedName>
</protein>
<dbReference type="GO" id="GO:0022857">
    <property type="term" value="F:transmembrane transporter activity"/>
    <property type="evidence" value="ECO:0007669"/>
    <property type="project" value="TreeGrafter"/>
</dbReference>
<feature type="transmembrane region" description="Helical" evidence="6">
    <location>
        <begin position="420"/>
        <end position="446"/>
    </location>
</feature>
<comment type="subcellular location">
    <subcellularLocation>
        <location evidence="1">Membrane</location>
        <topology evidence="1">Multi-pass membrane protein</topology>
    </subcellularLocation>
</comment>
<gene>
    <name evidence="7" type="ORF">TrCOL_g9143</name>
</gene>
<dbReference type="EMBL" id="BRYA01000202">
    <property type="protein sequence ID" value="GMI43911.1"/>
    <property type="molecule type" value="Genomic_DNA"/>
</dbReference>
<keyword evidence="2 6" id="KW-0812">Transmembrane</keyword>
<evidence type="ECO:0000256" key="2">
    <source>
        <dbReference type="ARBA" id="ARBA00022692"/>
    </source>
</evidence>
<evidence type="ECO:0000256" key="5">
    <source>
        <dbReference type="ARBA" id="ARBA00023180"/>
    </source>
</evidence>
<sequence>MVDIADPQNTVDNADDDIALDEMPDGKIGFKGQRSSVQDEDSPHQVPPFVQNYANRVAKSPLTYLIMSVIFMLLFSAIGFLVRDDRPDFTKADAGFDARGTDIYGANVQFENFVKQAICDGSVTYNADGSKMANYGNILYLYYNCDDDDDDDRRLDEEKDMVISTNDDRRRLDATNDDRMCTYSNPHYYENYNLPIQIIFEPQSSDDIFDDVNSLIQMCKIGERIIDEDDMIWKYYEEEFKVCESRSLGNSVGVYFNKACSEITQIDADSFKTDLVACTELWNEGKLTFFPDSNTLADCAKTPNNDTLAYCLNPKCFKANIMYDVLNAVLPKDFPTSKKATYAKVIVMSSSYGYAAKQAHYQLLDMHSSRETFGDAIIVAYRSGGKMQIFTNQLLADNVFSGGAFIVVFLILWFHTTSGFIALFGFLQILLNLGVAYGIYMAVFFLPFFPFLKLCGNFCGRGDRGR</sequence>
<dbReference type="InterPro" id="IPR052081">
    <property type="entry name" value="Dispatched_Hh_regulator"/>
</dbReference>
<reference evidence="8" key="1">
    <citation type="journal article" date="2023" name="Commun. Biol.">
        <title>Genome analysis of Parmales, the sister group of diatoms, reveals the evolutionary specialization of diatoms from phago-mixotrophs to photoautotrophs.</title>
        <authorList>
            <person name="Ban H."/>
            <person name="Sato S."/>
            <person name="Yoshikawa S."/>
            <person name="Yamada K."/>
            <person name="Nakamura Y."/>
            <person name="Ichinomiya M."/>
            <person name="Sato N."/>
            <person name="Blanc-Mathieu R."/>
            <person name="Endo H."/>
            <person name="Kuwata A."/>
            <person name="Ogata H."/>
        </authorList>
    </citation>
    <scope>NUCLEOTIDE SEQUENCE [LARGE SCALE GENOMIC DNA]</scope>
</reference>
<keyword evidence="4 6" id="KW-0472">Membrane</keyword>
<dbReference type="GO" id="GO:0016020">
    <property type="term" value="C:membrane"/>
    <property type="evidence" value="ECO:0007669"/>
    <property type="project" value="UniProtKB-SubCell"/>
</dbReference>
<dbReference type="AlphaFoldDB" id="A0A9W7GD90"/>
<keyword evidence="5" id="KW-0325">Glycoprotein</keyword>
<comment type="caution">
    <text evidence="7">The sequence shown here is derived from an EMBL/GenBank/DDBJ whole genome shotgun (WGS) entry which is preliminary data.</text>
</comment>
<proteinExistence type="predicted"/>
<name>A0A9W7GD90_9STRA</name>